<feature type="transmembrane region" description="Helical" evidence="6">
    <location>
        <begin position="86"/>
        <end position="106"/>
    </location>
</feature>
<feature type="transmembrane region" description="Helical" evidence="6">
    <location>
        <begin position="118"/>
        <end position="138"/>
    </location>
</feature>
<dbReference type="CDD" id="cd03467">
    <property type="entry name" value="Rieske"/>
    <property type="match status" value="1"/>
</dbReference>
<name>A0ABU2L5A9_9ACTN</name>
<keyword evidence="2" id="KW-0479">Metal-binding</keyword>
<keyword evidence="9" id="KW-1185">Reference proteome</keyword>
<dbReference type="Gene3D" id="2.102.10.10">
    <property type="entry name" value="Rieske [2Fe-2S] iron-sulphur domain"/>
    <property type="match status" value="1"/>
</dbReference>
<dbReference type="Pfam" id="PF00355">
    <property type="entry name" value="Rieske"/>
    <property type="match status" value="1"/>
</dbReference>
<keyword evidence="6" id="KW-1133">Transmembrane helix</keyword>
<gene>
    <name evidence="8" type="ORF">RM780_06505</name>
</gene>
<dbReference type="InterPro" id="IPR050584">
    <property type="entry name" value="Cholesterol_7-desaturase"/>
</dbReference>
<evidence type="ECO:0000256" key="3">
    <source>
        <dbReference type="ARBA" id="ARBA00023002"/>
    </source>
</evidence>
<keyword evidence="6" id="KW-0472">Membrane</keyword>
<dbReference type="PROSITE" id="PS51296">
    <property type="entry name" value="RIESKE"/>
    <property type="match status" value="1"/>
</dbReference>
<dbReference type="InterPro" id="IPR036922">
    <property type="entry name" value="Rieske_2Fe-2S_sf"/>
</dbReference>
<dbReference type="SUPFAM" id="SSF50022">
    <property type="entry name" value="ISP domain"/>
    <property type="match status" value="1"/>
</dbReference>
<evidence type="ECO:0000256" key="4">
    <source>
        <dbReference type="ARBA" id="ARBA00023004"/>
    </source>
</evidence>
<sequence length="293" mass="30525">MRALLPDPDRPGRVQAALDRVESARWADPLLMRLRGLVRSLPEGTRDALHGTRLGHPVHPVLVQVPIGTWTSAAVLDLLPGRRRGAGLLVGVGLAAAAPAALAGWADWAELHKPQMRVGLVHAAANTVAVGLYAASLAARLRGRRMKGRALAYAGLLTVSAGGALGGHLAYRQAAGVNHAEPVSVLAGPGWQPVGELADFPVGTPVSRMLGEVPVFVLRQADGTVHVLADRCSHQAGPLSGGEVADGCVRCPWHGSTFRLTDGHVVHGPSTAPQPVFETRVTAGLLEARLPGT</sequence>
<comment type="caution">
    <text evidence="8">The sequence shown here is derived from an EMBL/GenBank/DDBJ whole genome shotgun (WGS) entry which is preliminary data.</text>
</comment>
<keyword evidence="4" id="KW-0408">Iron</keyword>
<reference evidence="9" key="1">
    <citation type="submission" date="2023-07" db="EMBL/GenBank/DDBJ databases">
        <title>30 novel species of actinomycetes from the DSMZ collection.</title>
        <authorList>
            <person name="Nouioui I."/>
        </authorList>
    </citation>
    <scope>NUCLEOTIDE SEQUENCE [LARGE SCALE GENOMIC DNA]</scope>
    <source>
        <strain evidence="9">DSM 44917</strain>
    </source>
</reference>
<dbReference type="EMBL" id="JAVREN010000006">
    <property type="protein sequence ID" value="MDT0306611.1"/>
    <property type="molecule type" value="Genomic_DNA"/>
</dbReference>
<dbReference type="PANTHER" id="PTHR21266">
    <property type="entry name" value="IRON-SULFUR DOMAIN CONTAINING PROTEIN"/>
    <property type="match status" value="1"/>
</dbReference>
<feature type="transmembrane region" description="Helical" evidence="6">
    <location>
        <begin position="150"/>
        <end position="171"/>
    </location>
</feature>
<organism evidence="8 9">
    <name type="scientific">Streptomyces boetiae</name>
    <dbReference type="NCBI Taxonomy" id="3075541"/>
    <lineage>
        <taxon>Bacteria</taxon>
        <taxon>Bacillati</taxon>
        <taxon>Actinomycetota</taxon>
        <taxon>Actinomycetes</taxon>
        <taxon>Kitasatosporales</taxon>
        <taxon>Streptomycetaceae</taxon>
        <taxon>Streptomyces</taxon>
    </lineage>
</organism>
<evidence type="ECO:0000256" key="1">
    <source>
        <dbReference type="ARBA" id="ARBA00022714"/>
    </source>
</evidence>
<keyword evidence="3" id="KW-0560">Oxidoreductase</keyword>
<keyword evidence="5" id="KW-0411">Iron-sulfur</keyword>
<evidence type="ECO:0000256" key="2">
    <source>
        <dbReference type="ARBA" id="ARBA00022723"/>
    </source>
</evidence>
<evidence type="ECO:0000256" key="5">
    <source>
        <dbReference type="ARBA" id="ARBA00023014"/>
    </source>
</evidence>
<keyword evidence="6" id="KW-0812">Transmembrane</keyword>
<accession>A0ABU2L5A9</accession>
<dbReference type="InterPro" id="IPR019251">
    <property type="entry name" value="DUF2231_TM"/>
</dbReference>
<feature type="domain" description="Rieske" evidence="7">
    <location>
        <begin position="191"/>
        <end position="288"/>
    </location>
</feature>
<dbReference type="Proteomes" id="UP001183388">
    <property type="component" value="Unassembled WGS sequence"/>
</dbReference>
<dbReference type="Pfam" id="PF09990">
    <property type="entry name" value="DUF2231"/>
    <property type="match status" value="1"/>
</dbReference>
<evidence type="ECO:0000259" key="7">
    <source>
        <dbReference type="PROSITE" id="PS51296"/>
    </source>
</evidence>
<keyword evidence="1" id="KW-0001">2Fe-2S</keyword>
<evidence type="ECO:0000256" key="6">
    <source>
        <dbReference type="SAM" id="Phobius"/>
    </source>
</evidence>
<protein>
    <submittedName>
        <fullName evidence="8">Rieske (2Fe-2S) protein</fullName>
    </submittedName>
</protein>
<evidence type="ECO:0000313" key="8">
    <source>
        <dbReference type="EMBL" id="MDT0306611.1"/>
    </source>
</evidence>
<dbReference type="InterPro" id="IPR017941">
    <property type="entry name" value="Rieske_2Fe-2S"/>
</dbReference>
<evidence type="ECO:0000313" key="9">
    <source>
        <dbReference type="Proteomes" id="UP001183388"/>
    </source>
</evidence>
<proteinExistence type="predicted"/>
<dbReference type="PANTHER" id="PTHR21266:SF60">
    <property type="entry name" value="3-KETOSTEROID-9-ALPHA-MONOOXYGENASE, OXYGENASE COMPONENT"/>
    <property type="match status" value="1"/>
</dbReference>